<keyword evidence="1" id="KW-0812">Transmembrane</keyword>
<dbReference type="Proteomes" id="UP000219559">
    <property type="component" value="Unassembled WGS sequence"/>
</dbReference>
<keyword evidence="4" id="KW-1185">Reference proteome</keyword>
<protein>
    <recommendedName>
        <fullName evidence="2">Uncharacterized protein YyaB-like PH domain-containing protein</fullName>
    </recommendedName>
</protein>
<dbReference type="RefSeq" id="WP_097441490.1">
    <property type="nucleotide sequence ID" value="NZ_NBWU01000001.1"/>
</dbReference>
<dbReference type="GO" id="GO:0030153">
    <property type="term" value="P:bacteriocin immunity"/>
    <property type="evidence" value="ECO:0007669"/>
    <property type="project" value="InterPro"/>
</dbReference>
<name>A0A2A4GDU9_9FLAO</name>
<keyword evidence="1" id="KW-1133">Transmembrane helix</keyword>
<evidence type="ECO:0000313" key="4">
    <source>
        <dbReference type="Proteomes" id="UP000219559"/>
    </source>
</evidence>
<proteinExistence type="predicted"/>
<feature type="domain" description="Uncharacterized protein YyaB-like PH" evidence="2">
    <location>
        <begin position="33"/>
        <end position="108"/>
    </location>
</feature>
<gene>
    <name evidence="3" type="ORF">B7P33_01290</name>
</gene>
<evidence type="ECO:0000256" key="1">
    <source>
        <dbReference type="SAM" id="Phobius"/>
    </source>
</evidence>
<evidence type="ECO:0000259" key="2">
    <source>
        <dbReference type="Pfam" id="PF06713"/>
    </source>
</evidence>
<organism evidence="3 4">
    <name type="scientific">Sediminicola luteus</name>
    <dbReference type="NCBI Taxonomy" id="319238"/>
    <lineage>
        <taxon>Bacteria</taxon>
        <taxon>Pseudomonadati</taxon>
        <taxon>Bacteroidota</taxon>
        <taxon>Flavobacteriia</taxon>
        <taxon>Flavobacteriales</taxon>
        <taxon>Flavobacteriaceae</taxon>
        <taxon>Sediminicola</taxon>
    </lineage>
</organism>
<dbReference type="EMBL" id="NBWU01000001">
    <property type="protein sequence ID" value="PCE65965.1"/>
    <property type="molecule type" value="Genomic_DNA"/>
</dbReference>
<reference evidence="3 4" key="1">
    <citation type="submission" date="2017-04" db="EMBL/GenBank/DDBJ databases">
        <title>A new member of the family Flavobacteriaceae isolated from ascidians.</title>
        <authorList>
            <person name="Chen L."/>
        </authorList>
    </citation>
    <scope>NUCLEOTIDE SEQUENCE [LARGE SCALE GENOMIC DNA]</scope>
    <source>
        <strain evidence="3 4">HQA918</strain>
    </source>
</reference>
<dbReference type="InterPro" id="IPR009589">
    <property type="entry name" value="PH_YyaB-like"/>
</dbReference>
<accession>A0A2A4GDU9</accession>
<sequence>MGLIQGSSIRSLGIMVLWLLPFLGYIVYLFFGTYYIVDSEGILYIKCGGIFNRKMDISRITKVTATIDGISAPAPSFNRLALEYSLGNNTMVAPKDRLGFVKALREHNPDLEWIS</sequence>
<evidence type="ECO:0000313" key="3">
    <source>
        <dbReference type="EMBL" id="PCE65965.1"/>
    </source>
</evidence>
<feature type="transmembrane region" description="Helical" evidence="1">
    <location>
        <begin position="12"/>
        <end position="37"/>
    </location>
</feature>
<comment type="caution">
    <text evidence="3">The sequence shown here is derived from an EMBL/GenBank/DDBJ whole genome shotgun (WGS) entry which is preliminary data.</text>
</comment>
<dbReference type="OrthoDB" id="1261156at2"/>
<keyword evidence="1" id="KW-0472">Membrane</keyword>
<dbReference type="AlphaFoldDB" id="A0A2A4GDU9"/>
<dbReference type="Pfam" id="PF06713">
    <property type="entry name" value="bPH_4"/>
    <property type="match status" value="1"/>
</dbReference>